<dbReference type="OrthoDB" id="10657379at2759"/>
<evidence type="ECO:0000313" key="2">
    <source>
        <dbReference type="EMBL" id="OWF43499.1"/>
    </source>
</evidence>
<dbReference type="Proteomes" id="UP000242188">
    <property type="component" value="Unassembled WGS sequence"/>
</dbReference>
<feature type="region of interest" description="Disordered" evidence="1">
    <location>
        <begin position="78"/>
        <end position="97"/>
    </location>
</feature>
<sequence length="593" mass="65917">MTEAIFVHGLTVHRYKTEENDQRFSRRANRITIGNQMQRWLTLKAIVGLWKNEEVAKMLMDSWSSTNGIYLEDGSFTELPEKDASPVPKEEEESIEDDYEDLPILERQLEDWEVLSRMKTTVPDITDSKSSPPASAALQPNLKSSAFHHGLIQTAQRTQSHQHSQIQILPQVKNLQQVQNSHEIQKSQLAQIPEKQQFLSLQTQNAAPGQPGVNMHWMFFPKTGGKPLLVLPNTGIGPKSVVTGGCIVPSTVTGSASKVLPLTKDNSQVTMISPKVSSSRTSPGKCLPVLSTNSVLQPSNFEQVAHSDCNITQLKFEGIKSEPESEEELDNKVNKTNQVSPDTSYHTSGLEADDIVLNLYCSSGDDADDDDDNDEDDDEIHRPQILKPSLSTSDKNKTTKKHKASKPVDAANKDINPSPKKVNVESSDTVKCFRSERLRKRGRISFVELLKGNVVFEKGKNGKIYAKERVTAIKTTSSVKVQRSKERNPIVGASTEASTGKKMHNQKNKSNSYDSEVTKDDGSSSNTDSEEVRYSDSDSDFDPDGISTNVELKTRRLKRKSQSVSDNSVEEHYLTTKKKKVKTLDRVVCFGGS</sequence>
<feature type="compositionally biased region" description="Polar residues" evidence="1">
    <location>
        <begin position="334"/>
        <end position="347"/>
    </location>
</feature>
<evidence type="ECO:0000313" key="3">
    <source>
        <dbReference type="Proteomes" id="UP000242188"/>
    </source>
</evidence>
<dbReference type="AlphaFoldDB" id="A0A210Q491"/>
<feature type="region of interest" description="Disordered" evidence="1">
    <location>
        <begin position="477"/>
        <end position="574"/>
    </location>
</feature>
<feature type="compositionally biased region" description="Acidic residues" evidence="1">
    <location>
        <begin position="365"/>
        <end position="378"/>
    </location>
</feature>
<comment type="caution">
    <text evidence="2">The sequence shown here is derived from an EMBL/GenBank/DDBJ whole genome shotgun (WGS) entry which is preliminary data.</text>
</comment>
<protein>
    <submittedName>
        <fullName evidence="2">Uncharacterized protein</fullName>
    </submittedName>
</protein>
<dbReference type="EMBL" id="NEDP02005089">
    <property type="protein sequence ID" value="OWF43499.1"/>
    <property type="molecule type" value="Genomic_DNA"/>
</dbReference>
<accession>A0A210Q491</accession>
<feature type="region of interest" description="Disordered" evidence="1">
    <location>
        <begin position="321"/>
        <end position="348"/>
    </location>
</feature>
<name>A0A210Q491_MIZYE</name>
<evidence type="ECO:0000256" key="1">
    <source>
        <dbReference type="SAM" id="MobiDB-lite"/>
    </source>
</evidence>
<gene>
    <name evidence="2" type="ORF">KP79_PYT04153</name>
</gene>
<proteinExistence type="predicted"/>
<keyword evidence="3" id="KW-1185">Reference proteome</keyword>
<feature type="region of interest" description="Disordered" evidence="1">
    <location>
        <begin position="361"/>
        <end position="428"/>
    </location>
</feature>
<organism evidence="2 3">
    <name type="scientific">Mizuhopecten yessoensis</name>
    <name type="common">Japanese scallop</name>
    <name type="synonym">Patinopecten yessoensis</name>
    <dbReference type="NCBI Taxonomy" id="6573"/>
    <lineage>
        <taxon>Eukaryota</taxon>
        <taxon>Metazoa</taxon>
        <taxon>Spiralia</taxon>
        <taxon>Lophotrochozoa</taxon>
        <taxon>Mollusca</taxon>
        <taxon>Bivalvia</taxon>
        <taxon>Autobranchia</taxon>
        <taxon>Pteriomorphia</taxon>
        <taxon>Pectinida</taxon>
        <taxon>Pectinoidea</taxon>
        <taxon>Pectinidae</taxon>
        <taxon>Mizuhopecten</taxon>
    </lineage>
</organism>
<reference evidence="2 3" key="1">
    <citation type="journal article" date="2017" name="Nat. Ecol. Evol.">
        <title>Scallop genome provides insights into evolution of bilaterian karyotype and development.</title>
        <authorList>
            <person name="Wang S."/>
            <person name="Zhang J."/>
            <person name="Jiao W."/>
            <person name="Li J."/>
            <person name="Xun X."/>
            <person name="Sun Y."/>
            <person name="Guo X."/>
            <person name="Huan P."/>
            <person name="Dong B."/>
            <person name="Zhang L."/>
            <person name="Hu X."/>
            <person name="Sun X."/>
            <person name="Wang J."/>
            <person name="Zhao C."/>
            <person name="Wang Y."/>
            <person name="Wang D."/>
            <person name="Huang X."/>
            <person name="Wang R."/>
            <person name="Lv J."/>
            <person name="Li Y."/>
            <person name="Zhang Z."/>
            <person name="Liu B."/>
            <person name="Lu W."/>
            <person name="Hui Y."/>
            <person name="Liang J."/>
            <person name="Zhou Z."/>
            <person name="Hou R."/>
            <person name="Li X."/>
            <person name="Liu Y."/>
            <person name="Li H."/>
            <person name="Ning X."/>
            <person name="Lin Y."/>
            <person name="Zhao L."/>
            <person name="Xing Q."/>
            <person name="Dou J."/>
            <person name="Li Y."/>
            <person name="Mao J."/>
            <person name="Guo H."/>
            <person name="Dou H."/>
            <person name="Li T."/>
            <person name="Mu C."/>
            <person name="Jiang W."/>
            <person name="Fu Q."/>
            <person name="Fu X."/>
            <person name="Miao Y."/>
            <person name="Liu J."/>
            <person name="Yu Q."/>
            <person name="Li R."/>
            <person name="Liao H."/>
            <person name="Li X."/>
            <person name="Kong Y."/>
            <person name="Jiang Z."/>
            <person name="Chourrout D."/>
            <person name="Li R."/>
            <person name="Bao Z."/>
        </authorList>
    </citation>
    <scope>NUCLEOTIDE SEQUENCE [LARGE SCALE GENOMIC DNA]</scope>
    <source>
        <strain evidence="2 3">PY_sf001</strain>
    </source>
</reference>